<name>A0A557SRW8_9ARCH</name>
<feature type="region of interest" description="Disordered" evidence="1">
    <location>
        <begin position="1"/>
        <end position="24"/>
    </location>
</feature>
<evidence type="ECO:0000256" key="1">
    <source>
        <dbReference type="SAM" id="MobiDB-lite"/>
    </source>
</evidence>
<dbReference type="EMBL" id="VOAH01000016">
    <property type="protein sequence ID" value="TVP39339.1"/>
    <property type="molecule type" value="Genomic_DNA"/>
</dbReference>
<evidence type="ECO:0000313" key="3">
    <source>
        <dbReference type="Proteomes" id="UP000315289"/>
    </source>
</evidence>
<dbReference type="OrthoDB" id="11141at2157"/>
<organism evidence="2 3">
    <name type="scientific">Candidatus Nitrosocosmicus arcticus</name>
    <dbReference type="NCBI Taxonomy" id="2035267"/>
    <lineage>
        <taxon>Archaea</taxon>
        <taxon>Nitrososphaerota</taxon>
        <taxon>Nitrososphaeria</taxon>
        <taxon>Nitrososphaerales</taxon>
        <taxon>Nitrososphaeraceae</taxon>
        <taxon>Candidatus Nitrosocosmicus</taxon>
    </lineage>
</organism>
<dbReference type="Proteomes" id="UP000315289">
    <property type="component" value="Unassembled WGS sequence"/>
</dbReference>
<feature type="compositionally biased region" description="Low complexity" evidence="1">
    <location>
        <begin position="8"/>
        <end position="20"/>
    </location>
</feature>
<protein>
    <recommendedName>
        <fullName evidence="4">Phasin domain-containing protein</fullName>
    </recommendedName>
</protein>
<dbReference type="AlphaFoldDB" id="A0A557SRW8"/>
<comment type="caution">
    <text evidence="2">The sequence shown here is derived from an EMBL/GenBank/DDBJ whole genome shotgun (WGS) entry which is preliminary data.</text>
</comment>
<keyword evidence="3" id="KW-1185">Reference proteome</keyword>
<gene>
    <name evidence="2" type="ORF">NARC_160052</name>
</gene>
<proteinExistence type="predicted"/>
<evidence type="ECO:0000313" key="2">
    <source>
        <dbReference type="EMBL" id="TVP39339.1"/>
    </source>
</evidence>
<accession>A0A557SRW8</accession>
<evidence type="ECO:0008006" key="4">
    <source>
        <dbReference type="Google" id="ProtNLM"/>
    </source>
</evidence>
<sequence length="199" mass="22276">MSKKIETNQNYSNNNNNNNNDFQESVNQSFDETKDNIKKSIDESRKQIPRINDIVNSYQEQSLQTAKEISEEYIDSQKQVVNSLQSAWRPYNEVYNGLVTNFCSPDAAAKAYTTLVSNVADNTVSAIRLSNNVIFSTLDAWKPVLQQTKDVSRHVSNMGVNTARVFEQNSRQLAAEVKDAAANSNINASTTTTTNSTNH</sequence>
<reference evidence="2 3" key="1">
    <citation type="journal article" date="2019" name="Front. Microbiol.">
        <title>Ammonia Oxidation by the Arctic Terrestrial Thaumarchaeote Candidatus Nitrosocosmicus arcticus Is Stimulated by Increasing Temperatures.</title>
        <authorList>
            <person name="Alves R.J.E."/>
            <person name="Kerou M."/>
            <person name="Zappe A."/>
            <person name="Bittner R."/>
            <person name="Abby S.S."/>
            <person name="Schmidt H.A."/>
            <person name="Pfeifer K."/>
            <person name="Schleper C."/>
        </authorList>
    </citation>
    <scope>NUCLEOTIDE SEQUENCE [LARGE SCALE GENOMIC DNA]</scope>
    <source>
        <strain evidence="2 3">Kfb</strain>
    </source>
</reference>
<dbReference type="RefSeq" id="WP_144734015.1">
    <property type="nucleotide sequence ID" value="NZ_ML675591.1"/>
</dbReference>